<sequence>MKTYLHGRDLIGDLDFSKEEVETVLDVAFDLKRKRALNEPHPYLRDKVLAMLFFYSSTRTRGSFEAGMAQLGGHAAFIESKTTQIAHGDTAKEIGEIYGRYFDGIAIRHVEWGVGNQYINEVAKYSRVPVLNMQCEIYHPFQCLADLMTIIEKKGRDLRRKKLVVSWAYAASYLKPISVPQSLILQMPRFGLDVTLAYPPEFPLMPEIVEQAREQARKYGTAFEIIADPNGMEEACKDADVIYAKSWGPLLTTTDPEEGKRLQDQYKHWIMDAAKLRLAKEDVIYMHPLPADRNIEVTDEVIDGPHSVVYDQAENRLHVQKAVMALTMG</sequence>
<evidence type="ECO:0000256" key="1">
    <source>
        <dbReference type="ARBA" id="ARBA00022679"/>
    </source>
</evidence>
<gene>
    <name evidence="5" type="ORF">HGMM_F30B08C32</name>
</gene>
<accession>H5SHP4</accession>
<keyword evidence="1 2" id="KW-0808">Transferase</keyword>
<feature type="domain" description="Aspartate/ornithine carbamoyltransferase Asp/Orn-binding" evidence="3">
    <location>
        <begin position="179"/>
        <end position="326"/>
    </location>
</feature>
<dbReference type="PRINTS" id="PR00101">
    <property type="entry name" value="ATCASE"/>
</dbReference>
<feature type="domain" description="Aspartate/ornithine carbamoyltransferase carbamoyl-P binding" evidence="4">
    <location>
        <begin position="8"/>
        <end position="152"/>
    </location>
</feature>
<proteinExistence type="inferred from homology"/>
<evidence type="ECO:0000313" key="5">
    <source>
        <dbReference type="EMBL" id="BAL55680.1"/>
    </source>
</evidence>
<reference evidence="5" key="1">
    <citation type="journal article" date="2005" name="Environ. Microbiol.">
        <title>Genetic and functional properties of uncultivated thermophilic crenarchaeotes from a subsurface gold mine as revealed by analysis of genome fragments.</title>
        <authorList>
            <person name="Nunoura T."/>
            <person name="Hirayama H."/>
            <person name="Takami H."/>
            <person name="Oida H."/>
            <person name="Nishi S."/>
            <person name="Shimamura S."/>
            <person name="Suzuki Y."/>
            <person name="Inagaki F."/>
            <person name="Takai K."/>
            <person name="Nealson K.H."/>
            <person name="Horikoshi K."/>
        </authorList>
    </citation>
    <scope>NUCLEOTIDE SEQUENCE</scope>
</reference>
<dbReference type="GO" id="GO:0042450">
    <property type="term" value="P:L-arginine biosynthetic process via ornithine"/>
    <property type="evidence" value="ECO:0007669"/>
    <property type="project" value="TreeGrafter"/>
</dbReference>
<dbReference type="GO" id="GO:0004585">
    <property type="term" value="F:ornithine carbamoyltransferase activity"/>
    <property type="evidence" value="ECO:0007669"/>
    <property type="project" value="TreeGrafter"/>
</dbReference>
<organism evidence="5">
    <name type="scientific">uncultured Chloroflexota bacterium</name>
    <dbReference type="NCBI Taxonomy" id="166587"/>
    <lineage>
        <taxon>Bacteria</taxon>
        <taxon>Bacillati</taxon>
        <taxon>Chloroflexota</taxon>
        <taxon>environmental samples</taxon>
    </lineage>
</organism>
<dbReference type="EMBL" id="AP011725">
    <property type="protein sequence ID" value="BAL55680.1"/>
    <property type="molecule type" value="Genomic_DNA"/>
</dbReference>
<dbReference type="Pfam" id="PF02729">
    <property type="entry name" value="OTCace_N"/>
    <property type="match status" value="1"/>
</dbReference>
<comment type="similarity">
    <text evidence="2">Belongs to the aspartate/ornithine carbamoyltransferase superfamily.</text>
</comment>
<dbReference type="InterPro" id="IPR036901">
    <property type="entry name" value="Asp/Orn_carbamoylTrfase_sf"/>
</dbReference>
<dbReference type="InterPro" id="IPR006130">
    <property type="entry name" value="Asp/Orn_carbamoylTrfase"/>
</dbReference>
<dbReference type="InterPro" id="IPR006132">
    <property type="entry name" value="Asp/Orn_carbamoyltranf_P-bd"/>
</dbReference>
<name>H5SHP4_9CHLR</name>
<dbReference type="PANTHER" id="PTHR45753">
    <property type="entry name" value="ORNITHINE CARBAMOYLTRANSFERASE, MITOCHONDRIAL"/>
    <property type="match status" value="1"/>
</dbReference>
<dbReference type="Pfam" id="PF00185">
    <property type="entry name" value="OTCace"/>
    <property type="match status" value="1"/>
</dbReference>
<dbReference type="GO" id="GO:0016597">
    <property type="term" value="F:amino acid binding"/>
    <property type="evidence" value="ECO:0007669"/>
    <property type="project" value="InterPro"/>
</dbReference>
<dbReference type="SUPFAM" id="SSF53671">
    <property type="entry name" value="Aspartate/ornithine carbamoyltransferase"/>
    <property type="match status" value="1"/>
</dbReference>
<dbReference type="PRINTS" id="PR00100">
    <property type="entry name" value="AOTCASE"/>
</dbReference>
<protein>
    <submittedName>
        <fullName evidence="5">Ornithine carbamoyltransferase</fullName>
    </submittedName>
</protein>
<dbReference type="PANTHER" id="PTHR45753:SF3">
    <property type="entry name" value="ORNITHINE TRANSCARBAMYLASE, MITOCHONDRIAL"/>
    <property type="match status" value="1"/>
</dbReference>
<dbReference type="GO" id="GO:0019240">
    <property type="term" value="P:citrulline biosynthetic process"/>
    <property type="evidence" value="ECO:0007669"/>
    <property type="project" value="TreeGrafter"/>
</dbReference>
<dbReference type="AlphaFoldDB" id="H5SHP4"/>
<dbReference type="Gene3D" id="3.40.50.1370">
    <property type="entry name" value="Aspartate/ornithine carbamoyltransferase"/>
    <property type="match status" value="2"/>
</dbReference>
<dbReference type="InterPro" id="IPR006131">
    <property type="entry name" value="Asp_carbamoyltransf_Asp/Orn-bd"/>
</dbReference>
<reference evidence="5" key="2">
    <citation type="journal article" date="2012" name="PLoS ONE">
        <title>A Deeply Branching Thermophilic Bacterium with an Ancient Acetyl-CoA Pathway Dominates a Subsurface Ecosystem.</title>
        <authorList>
            <person name="Takami H."/>
            <person name="Noguchi H."/>
            <person name="Takaki Y."/>
            <person name="Uchiyama I."/>
            <person name="Toyoda A."/>
            <person name="Nishi S."/>
            <person name="Chee G.-J."/>
            <person name="Arai W."/>
            <person name="Nunoura T."/>
            <person name="Itoh T."/>
            <person name="Hattori M."/>
            <person name="Takai K."/>
        </authorList>
    </citation>
    <scope>NUCLEOTIDE SEQUENCE</scope>
</reference>
<evidence type="ECO:0000259" key="4">
    <source>
        <dbReference type="Pfam" id="PF02729"/>
    </source>
</evidence>
<evidence type="ECO:0000256" key="2">
    <source>
        <dbReference type="RuleBase" id="RU003634"/>
    </source>
</evidence>
<evidence type="ECO:0000259" key="3">
    <source>
        <dbReference type="Pfam" id="PF00185"/>
    </source>
</evidence>